<accession>C5M7S0</accession>
<dbReference type="PANTHER" id="PTHR23113:SF363">
    <property type="entry name" value="PROTEIN SON OF SEVENLESS"/>
    <property type="match status" value="1"/>
</dbReference>
<dbReference type="Pfam" id="PF00618">
    <property type="entry name" value="RasGEF_N"/>
    <property type="match status" value="1"/>
</dbReference>
<keyword evidence="3" id="KW-0175">Coiled coil</keyword>
<proteinExistence type="predicted"/>
<feature type="compositionally biased region" description="Low complexity" evidence="4">
    <location>
        <begin position="54"/>
        <end position="63"/>
    </location>
</feature>
<dbReference type="InterPro" id="IPR036964">
    <property type="entry name" value="RASGEF_cat_dom_sf"/>
</dbReference>
<keyword evidence="1 2" id="KW-0344">Guanine-nucleotide releasing factor</keyword>
<dbReference type="GeneID" id="8301803"/>
<dbReference type="CDD" id="cd06224">
    <property type="entry name" value="REM"/>
    <property type="match status" value="1"/>
</dbReference>
<dbReference type="GO" id="GO:0005085">
    <property type="term" value="F:guanyl-nucleotide exchange factor activity"/>
    <property type="evidence" value="ECO:0007669"/>
    <property type="project" value="UniProtKB-KW"/>
</dbReference>
<dbReference type="eggNOG" id="KOG3417">
    <property type="taxonomic scope" value="Eukaryota"/>
</dbReference>
<dbReference type="STRING" id="294747.C5M7S0"/>
<evidence type="ECO:0000256" key="3">
    <source>
        <dbReference type="SAM" id="Coils"/>
    </source>
</evidence>
<feature type="compositionally biased region" description="Low complexity" evidence="4">
    <location>
        <begin position="400"/>
        <end position="414"/>
    </location>
</feature>
<dbReference type="GO" id="GO:0005886">
    <property type="term" value="C:plasma membrane"/>
    <property type="evidence" value="ECO:0007669"/>
    <property type="project" value="TreeGrafter"/>
</dbReference>
<dbReference type="InterPro" id="IPR008937">
    <property type="entry name" value="Ras-like_GEF"/>
</dbReference>
<feature type="compositionally biased region" description="Polar residues" evidence="4">
    <location>
        <begin position="772"/>
        <end position="784"/>
    </location>
</feature>
<dbReference type="GO" id="GO:0007265">
    <property type="term" value="P:Ras protein signal transduction"/>
    <property type="evidence" value="ECO:0007669"/>
    <property type="project" value="TreeGrafter"/>
</dbReference>
<gene>
    <name evidence="7" type="ORF">CTRG_01902</name>
</gene>
<dbReference type="PROSITE" id="PS00720">
    <property type="entry name" value="RASGEF"/>
    <property type="match status" value="1"/>
</dbReference>
<feature type="region of interest" description="Disordered" evidence="4">
    <location>
        <begin position="400"/>
        <end position="439"/>
    </location>
</feature>
<feature type="compositionally biased region" description="Polar residues" evidence="4">
    <location>
        <begin position="818"/>
        <end position="843"/>
    </location>
</feature>
<dbReference type="InterPro" id="IPR001895">
    <property type="entry name" value="RASGEF_cat_dom"/>
</dbReference>
<feature type="region of interest" description="Disordered" evidence="4">
    <location>
        <begin position="651"/>
        <end position="721"/>
    </location>
</feature>
<reference evidence="7 8" key="1">
    <citation type="journal article" date="2009" name="Nature">
        <title>Evolution of pathogenicity and sexual reproduction in eight Candida genomes.</title>
        <authorList>
            <person name="Butler G."/>
            <person name="Rasmussen M.D."/>
            <person name="Lin M.F."/>
            <person name="Santos M.A."/>
            <person name="Sakthikumar S."/>
            <person name="Munro C.A."/>
            <person name="Rheinbay E."/>
            <person name="Grabherr M."/>
            <person name="Forche A."/>
            <person name="Reedy J.L."/>
            <person name="Agrafioti I."/>
            <person name="Arnaud M.B."/>
            <person name="Bates S."/>
            <person name="Brown A.J."/>
            <person name="Brunke S."/>
            <person name="Costanzo M.C."/>
            <person name="Fitzpatrick D.A."/>
            <person name="de Groot P.W."/>
            <person name="Harris D."/>
            <person name="Hoyer L.L."/>
            <person name="Hube B."/>
            <person name="Klis F.M."/>
            <person name="Kodira C."/>
            <person name="Lennard N."/>
            <person name="Logue M.E."/>
            <person name="Martin R."/>
            <person name="Neiman A.M."/>
            <person name="Nikolaou E."/>
            <person name="Quail M.A."/>
            <person name="Quinn J."/>
            <person name="Santos M.C."/>
            <person name="Schmitzberger F.F."/>
            <person name="Sherlock G."/>
            <person name="Shah P."/>
            <person name="Silverstein K.A."/>
            <person name="Skrzypek M.S."/>
            <person name="Soll D."/>
            <person name="Staggs R."/>
            <person name="Stansfield I."/>
            <person name="Stumpf M.P."/>
            <person name="Sudbery P.E."/>
            <person name="Srikantha T."/>
            <person name="Zeng Q."/>
            <person name="Berman J."/>
            <person name="Berriman M."/>
            <person name="Heitman J."/>
            <person name="Gow N.A."/>
            <person name="Lorenz M.C."/>
            <person name="Birren B.W."/>
            <person name="Kellis M."/>
            <person name="Cuomo C.A."/>
        </authorList>
    </citation>
    <scope>NUCLEOTIDE SEQUENCE [LARGE SCALE GENOMIC DNA]</scope>
    <source>
        <strain evidence="8">ATCC MYA-3404 / T1</strain>
    </source>
</reference>
<feature type="region of interest" description="Disordered" evidence="4">
    <location>
        <begin position="806"/>
        <end position="843"/>
    </location>
</feature>
<evidence type="ECO:0000256" key="1">
    <source>
        <dbReference type="ARBA" id="ARBA00022658"/>
    </source>
</evidence>
<feature type="coiled-coil region" evidence="3">
    <location>
        <begin position="1059"/>
        <end position="1093"/>
    </location>
</feature>
<feature type="compositionally biased region" description="Basic and acidic residues" evidence="4">
    <location>
        <begin position="680"/>
        <end position="712"/>
    </location>
</feature>
<dbReference type="InterPro" id="IPR000651">
    <property type="entry name" value="Ras-like_Gua-exchang_fac_N"/>
</dbReference>
<dbReference type="HOGENOM" id="CLU_004883_0_0_1"/>
<dbReference type="PROSITE" id="PS50212">
    <property type="entry name" value="RASGEF_NTER"/>
    <property type="match status" value="1"/>
</dbReference>
<dbReference type="OrthoDB" id="10254377at2759"/>
<dbReference type="RefSeq" id="XP_002547595.1">
    <property type="nucleotide sequence ID" value="XM_002547549.1"/>
</dbReference>
<feature type="domain" description="Ras-GEF" evidence="5">
    <location>
        <begin position="1186"/>
        <end position="1413"/>
    </location>
</feature>
<feature type="region of interest" description="Disordered" evidence="4">
    <location>
        <begin position="754"/>
        <end position="794"/>
    </location>
</feature>
<protein>
    <recommendedName>
        <fullName evidence="9">Guanine nucleotide exchange factor LTE1</fullName>
    </recommendedName>
</protein>
<evidence type="ECO:0000256" key="4">
    <source>
        <dbReference type="SAM" id="MobiDB-lite"/>
    </source>
</evidence>
<feature type="compositionally biased region" description="Acidic residues" evidence="4">
    <location>
        <begin position="39"/>
        <end position="53"/>
    </location>
</feature>
<evidence type="ECO:0000259" key="6">
    <source>
        <dbReference type="PROSITE" id="PS50212"/>
    </source>
</evidence>
<dbReference type="Gene3D" id="1.20.870.10">
    <property type="entry name" value="Son of sevenless (SoS) protein Chain: S domain 1"/>
    <property type="match status" value="1"/>
</dbReference>
<feature type="domain" description="N-terminal Ras-GEF" evidence="6">
    <location>
        <begin position="133"/>
        <end position="262"/>
    </location>
</feature>
<feature type="compositionally biased region" description="Polar residues" evidence="4">
    <location>
        <begin position="27"/>
        <end position="38"/>
    </location>
</feature>
<feature type="region of interest" description="Disordered" evidence="4">
    <location>
        <begin position="1"/>
        <end position="63"/>
    </location>
</feature>
<evidence type="ECO:0000256" key="2">
    <source>
        <dbReference type="PROSITE-ProRule" id="PRU00168"/>
    </source>
</evidence>
<feature type="compositionally biased region" description="Polar residues" evidence="4">
    <location>
        <begin position="651"/>
        <end position="675"/>
    </location>
</feature>
<dbReference type="PANTHER" id="PTHR23113">
    <property type="entry name" value="GUANINE NUCLEOTIDE EXCHANGE FACTOR"/>
    <property type="match status" value="1"/>
</dbReference>
<name>C5M7S0_CANTT</name>
<evidence type="ECO:0000313" key="8">
    <source>
        <dbReference type="Proteomes" id="UP000002037"/>
    </source>
</evidence>
<keyword evidence="8" id="KW-1185">Reference proteome</keyword>
<dbReference type="SUPFAM" id="SSF48366">
    <property type="entry name" value="Ras GEF"/>
    <property type="match status" value="1"/>
</dbReference>
<dbReference type="KEGG" id="ctp:CTRG_01902"/>
<dbReference type="VEuPathDB" id="FungiDB:CTRG_01902"/>
<organism evidence="7 8">
    <name type="scientific">Candida tropicalis (strain ATCC MYA-3404 / T1)</name>
    <name type="common">Yeast</name>
    <dbReference type="NCBI Taxonomy" id="294747"/>
    <lineage>
        <taxon>Eukaryota</taxon>
        <taxon>Fungi</taxon>
        <taxon>Dikarya</taxon>
        <taxon>Ascomycota</taxon>
        <taxon>Saccharomycotina</taxon>
        <taxon>Pichiomycetes</taxon>
        <taxon>Debaryomycetaceae</taxon>
        <taxon>Candida/Lodderomyces clade</taxon>
        <taxon>Candida</taxon>
    </lineage>
</organism>
<dbReference type="Pfam" id="PF00617">
    <property type="entry name" value="RasGEF"/>
    <property type="match status" value="1"/>
</dbReference>
<dbReference type="Gene3D" id="1.10.840.10">
    <property type="entry name" value="Ras guanine-nucleotide exchange factors catalytic domain"/>
    <property type="match status" value="1"/>
</dbReference>
<dbReference type="Proteomes" id="UP000002037">
    <property type="component" value="Unassembled WGS sequence"/>
</dbReference>
<feature type="compositionally biased region" description="Acidic residues" evidence="4">
    <location>
        <begin position="757"/>
        <end position="771"/>
    </location>
</feature>
<dbReference type="EMBL" id="GG692396">
    <property type="protein sequence ID" value="EER35040.1"/>
    <property type="molecule type" value="Genomic_DNA"/>
</dbReference>
<dbReference type="SMART" id="SM00229">
    <property type="entry name" value="RasGEFN"/>
    <property type="match status" value="1"/>
</dbReference>
<evidence type="ECO:0000313" key="7">
    <source>
        <dbReference type="EMBL" id="EER35040.1"/>
    </source>
</evidence>
<dbReference type="PROSITE" id="PS50009">
    <property type="entry name" value="RASGEF_CAT"/>
    <property type="match status" value="1"/>
</dbReference>
<dbReference type="SMART" id="SM00147">
    <property type="entry name" value="RasGEF"/>
    <property type="match status" value="1"/>
</dbReference>
<dbReference type="InterPro" id="IPR019804">
    <property type="entry name" value="Ras_G-nucl-exch_fac_CS"/>
</dbReference>
<evidence type="ECO:0008006" key="9">
    <source>
        <dbReference type="Google" id="ProtNLM"/>
    </source>
</evidence>
<sequence>MTDEHQQASNLTGEVDKDSSPAETMLECNSDNNFTQDSDNQEFEEQREEEEEQQLSNNLDDNNSLVNLSNDILSTSTSNHNFQQQQEIAIHAASVHPDFLYNRHNESIFDDEELFPCLPTQSRDDLVKYDDTNPELINQATIKALIVHMTSPEIIDYDLICDFFLTYRLFSNSREVMDLLLTRLIWALQYLNSPVEDNIKIGKLVLLRTFVVLRHWILNYFIDDFNNDYQLCDLFAKTMNSITLESNLVVKHGVEQTEATINNSIFTSKILGDLKIHWLKIINEFWLLDLDFDAIMNSNNAYNYVIPLATSLNNNKKLSKSNTEISIHTNPSFRRSAMLSLYDSKTHHKTLMFDDENNLQAERTQLSINNLFLQHDSSRISINNKIHQMQQRKKLVKSPTFSSSFSLPRSSPLSMATSISPTKGAPQVKERRTMKQASRHNHMNIKDSSLDLKKTKTVQHKSHDNQENFPPLTQTTPTKTKYFNEAGFATNGHIKLPTSKVAGIVPSTPVKVMDYASTDAQSFMSPKAFAPPQLPSNSSIFSDHDSLNRRGSIRKLMDSWKKTLVVHKDSASRMSTATAGTTTTTADQMLTSKPSTEDLNRLITDAINVMDDKKDVGRRVDALSARIIDELEYLIRNCIRSETSSAIIESHSQFSDQTSNGNKSNTDSVRTSSGGIASENEVKNVEEDDQNVKEPIILKEEDHLKPTEGVPEKDEEDEMDINDLSDLNIVKIDNLINDSDNVYNVKVPRNISSSNILEEEEGMEEKQDDSEGSSSFQSPASINWNDEDNINIGDKTPLEEEFDEFNFSTEEPQKKRASQYSEPGFSFQNPNQSTGHSSISTPSNITQYDAEVADLGIAMSPHSEKPKRISFCENANTSLTHNKRLSMWSRNSNGSVFRRDSIKSYVSYDSAFSIFNEHNSIKYENTEYNGLKKKTGFNNLRIAAGADENQITSISRSSSKSIRYSVLCALTELPFHELARLSKQSSADVADSSIFSSACKSSIRTTNKESFHSTAYTGSSSNSVAIPGISSFALKELAAIPDESIQSAEDPIQFALHKLEGKSSSKSTLKKKVEEEEEEVNRMDDTEDILNEINNAKTVDVISFDDDEEAFDVSATPLTPIKKRINDSTNITGDDSQGQQYQYSQSHSQSRQLDSPSVMLDNFSSSLSVDDIMLNNAHISFVLSYDSEEIAKHMTLIEADLSLSLDWKDLIELKWNHLVTGVTSWLQVILRDFAGVNLVIDRFNLMVNWIISEVLLSQDERDEVIKRFIHIAHHCVQLQNFATTMQIVVALSSSKIEKYVDDEVDESLKKLCSPLNNFYQLRKATNNIQPSKGCIPFVGLYINDLVYNNERVGKINDRLINFGKFRTSVAIVKSLSQCIEWAKNYRFDVQSELLSKCLYISSLTEDEMNFCVQFLQKS</sequence>
<dbReference type="InterPro" id="IPR023578">
    <property type="entry name" value="Ras_GEF_dom_sf"/>
</dbReference>
<evidence type="ECO:0000259" key="5">
    <source>
        <dbReference type="PROSITE" id="PS50009"/>
    </source>
</evidence>